<dbReference type="AlphaFoldDB" id="A0A7R9MNF7"/>
<dbReference type="SUPFAM" id="SSF48264">
    <property type="entry name" value="Cytochrome P450"/>
    <property type="match status" value="1"/>
</dbReference>
<accession>A0A7R9MNF7</accession>
<dbReference type="PANTHER" id="PTHR24302:SF15">
    <property type="entry name" value="FATTY-ACID PEROXYGENASE"/>
    <property type="match status" value="1"/>
</dbReference>
<evidence type="ECO:0000256" key="6">
    <source>
        <dbReference type="ARBA" id="ARBA00023033"/>
    </source>
</evidence>
<evidence type="ECO:0000256" key="3">
    <source>
        <dbReference type="ARBA" id="ARBA00022723"/>
    </source>
</evidence>
<keyword evidence="9" id="KW-1185">Reference proteome</keyword>
<feature type="region of interest" description="Disordered" evidence="7">
    <location>
        <begin position="110"/>
        <end position="136"/>
    </location>
</feature>
<keyword evidence="4" id="KW-0560">Oxidoreductase</keyword>
<evidence type="ECO:0008006" key="10">
    <source>
        <dbReference type="Google" id="ProtNLM"/>
    </source>
</evidence>
<feature type="non-terminal residue" evidence="8">
    <location>
        <position position="281"/>
    </location>
</feature>
<dbReference type="InterPro" id="IPR001128">
    <property type="entry name" value="Cyt_P450"/>
</dbReference>
<dbReference type="InterPro" id="IPR036396">
    <property type="entry name" value="Cyt_P450_sf"/>
</dbReference>
<dbReference type="EMBL" id="CAJPVJ010031855">
    <property type="protein sequence ID" value="CAG2180446.1"/>
    <property type="molecule type" value="Genomic_DNA"/>
</dbReference>
<keyword evidence="3" id="KW-0479">Metal-binding</keyword>
<dbReference type="Gene3D" id="1.10.630.10">
    <property type="entry name" value="Cytochrome P450"/>
    <property type="match status" value="1"/>
</dbReference>
<evidence type="ECO:0000313" key="9">
    <source>
        <dbReference type="Proteomes" id="UP000728032"/>
    </source>
</evidence>
<keyword evidence="6" id="KW-0503">Monooxygenase</keyword>
<dbReference type="GO" id="GO:0016705">
    <property type="term" value="F:oxidoreductase activity, acting on paired donors, with incorporation or reduction of molecular oxygen"/>
    <property type="evidence" value="ECO:0007669"/>
    <property type="project" value="InterPro"/>
</dbReference>
<evidence type="ECO:0000256" key="5">
    <source>
        <dbReference type="ARBA" id="ARBA00023004"/>
    </source>
</evidence>
<dbReference type="Pfam" id="PF00067">
    <property type="entry name" value="p450"/>
    <property type="match status" value="1"/>
</dbReference>
<dbReference type="GO" id="GO:0020037">
    <property type="term" value="F:heme binding"/>
    <property type="evidence" value="ECO:0007669"/>
    <property type="project" value="InterPro"/>
</dbReference>
<evidence type="ECO:0000256" key="1">
    <source>
        <dbReference type="ARBA" id="ARBA00010617"/>
    </source>
</evidence>
<dbReference type="GO" id="GO:0008395">
    <property type="term" value="F:steroid hydroxylase activity"/>
    <property type="evidence" value="ECO:0007669"/>
    <property type="project" value="TreeGrafter"/>
</dbReference>
<dbReference type="EMBL" id="OC946680">
    <property type="protein sequence ID" value="CAD7663309.1"/>
    <property type="molecule type" value="Genomic_DNA"/>
</dbReference>
<keyword evidence="2" id="KW-0349">Heme</keyword>
<dbReference type="Proteomes" id="UP000728032">
    <property type="component" value="Unassembled WGS sequence"/>
</dbReference>
<keyword evidence="5" id="KW-0408">Iron</keyword>
<dbReference type="OrthoDB" id="7779621at2759"/>
<organism evidence="8">
    <name type="scientific">Oppiella nova</name>
    <dbReference type="NCBI Taxonomy" id="334625"/>
    <lineage>
        <taxon>Eukaryota</taxon>
        <taxon>Metazoa</taxon>
        <taxon>Ecdysozoa</taxon>
        <taxon>Arthropoda</taxon>
        <taxon>Chelicerata</taxon>
        <taxon>Arachnida</taxon>
        <taxon>Acari</taxon>
        <taxon>Acariformes</taxon>
        <taxon>Sarcoptiformes</taxon>
        <taxon>Oribatida</taxon>
        <taxon>Brachypylina</taxon>
        <taxon>Oppioidea</taxon>
        <taxon>Oppiidae</taxon>
        <taxon>Oppiella</taxon>
    </lineage>
</organism>
<evidence type="ECO:0000256" key="4">
    <source>
        <dbReference type="ARBA" id="ARBA00023002"/>
    </source>
</evidence>
<dbReference type="InterPro" id="IPR050705">
    <property type="entry name" value="Cytochrome_P450_3A"/>
</dbReference>
<protein>
    <recommendedName>
        <fullName evidence="10">Cytochrome P450</fullName>
    </recommendedName>
</protein>
<gene>
    <name evidence="8" type="ORF">ONB1V03_LOCUS19869</name>
</gene>
<proteinExistence type="inferred from homology"/>
<evidence type="ECO:0000256" key="2">
    <source>
        <dbReference type="ARBA" id="ARBA00022617"/>
    </source>
</evidence>
<evidence type="ECO:0000313" key="8">
    <source>
        <dbReference type="EMBL" id="CAD7663309.1"/>
    </source>
</evidence>
<sequence length="281" mass="31639">MIDTFSKYLLDVNATTIFSTKLDLYKSPTDGDTTGEIPFVFHAREEFVFKGWKEMASLVLPNFVLKIGLADRKALKFFQNVIRHLLKDRRDNPGKKYKDFVQMLMDAEVTGRKPGDGSATTQDDMDNSEMHHANQGEKSLAVERKVMDIKIRDKRLTEDEVVAQGYLFMRGGIVATTSTLAFTAYELSLNPDCQRRLRHEISGAISATTGEIAYDVLARLPYLDAVVSETLRIHVTPASIFRYPSVDYRLGDTGITLKAGQQIEIPGYAIHLSDENYPDAF</sequence>
<name>A0A7R9MNF7_9ACAR</name>
<reference evidence="8" key="1">
    <citation type="submission" date="2020-11" db="EMBL/GenBank/DDBJ databases">
        <authorList>
            <person name="Tran Van P."/>
        </authorList>
    </citation>
    <scope>NUCLEOTIDE SEQUENCE</scope>
</reference>
<comment type="similarity">
    <text evidence="1">Belongs to the cytochrome P450 family.</text>
</comment>
<dbReference type="PANTHER" id="PTHR24302">
    <property type="entry name" value="CYTOCHROME P450 FAMILY 3"/>
    <property type="match status" value="1"/>
</dbReference>
<evidence type="ECO:0000256" key="7">
    <source>
        <dbReference type="SAM" id="MobiDB-lite"/>
    </source>
</evidence>
<dbReference type="GO" id="GO:0005506">
    <property type="term" value="F:iron ion binding"/>
    <property type="evidence" value="ECO:0007669"/>
    <property type="project" value="InterPro"/>
</dbReference>